<keyword evidence="4 6" id="KW-1133">Transmembrane helix</keyword>
<dbReference type="PANTHER" id="PTHR30561">
    <property type="entry name" value="SMR FAMILY PROTON-DEPENDENT DRUG EFFLUX TRANSPORTER SUGE"/>
    <property type="match status" value="1"/>
</dbReference>
<name>A0A1F7SHT1_9BACT</name>
<dbReference type="GO" id="GO:0022857">
    <property type="term" value="F:transmembrane transporter activity"/>
    <property type="evidence" value="ECO:0007669"/>
    <property type="project" value="InterPro"/>
</dbReference>
<sequence length="116" mass="13033">MKTLFYWVLLILSDTIAQLLLKMGAVSLPSSGLKINYLIIVGYSFYIFSFIAWMQILKSTKLSIALTTASVLYITVAIVSYIFLDEVITDKIIIGTILISSGIFIINWGNKDKEEK</sequence>
<dbReference type="GO" id="GO:0005886">
    <property type="term" value="C:plasma membrane"/>
    <property type="evidence" value="ECO:0007669"/>
    <property type="project" value="UniProtKB-SubCell"/>
</dbReference>
<evidence type="ECO:0000256" key="2">
    <source>
        <dbReference type="ARBA" id="ARBA00022475"/>
    </source>
</evidence>
<protein>
    <recommendedName>
        <fullName evidence="9">EamA domain-containing protein</fullName>
    </recommendedName>
</protein>
<keyword evidence="2" id="KW-1003">Cell membrane</keyword>
<organism evidence="7 8">
    <name type="scientific">Candidatus Schekmanbacteria bacterium RIFCSPLOWO2_12_FULL_38_15</name>
    <dbReference type="NCBI Taxonomy" id="1817883"/>
    <lineage>
        <taxon>Bacteria</taxon>
        <taxon>Candidatus Schekmaniibacteriota</taxon>
    </lineage>
</organism>
<evidence type="ECO:0000256" key="1">
    <source>
        <dbReference type="ARBA" id="ARBA00004651"/>
    </source>
</evidence>
<dbReference type="Gene3D" id="1.10.3730.20">
    <property type="match status" value="1"/>
</dbReference>
<dbReference type="Proteomes" id="UP000178082">
    <property type="component" value="Unassembled WGS sequence"/>
</dbReference>
<dbReference type="InterPro" id="IPR000390">
    <property type="entry name" value="Small_drug/metabolite_transptr"/>
</dbReference>
<evidence type="ECO:0000256" key="4">
    <source>
        <dbReference type="ARBA" id="ARBA00022989"/>
    </source>
</evidence>
<feature type="transmembrane region" description="Helical" evidence="6">
    <location>
        <begin position="64"/>
        <end position="84"/>
    </location>
</feature>
<proteinExistence type="predicted"/>
<evidence type="ECO:0000256" key="6">
    <source>
        <dbReference type="SAM" id="Phobius"/>
    </source>
</evidence>
<dbReference type="SUPFAM" id="SSF103481">
    <property type="entry name" value="Multidrug resistance efflux transporter EmrE"/>
    <property type="match status" value="1"/>
</dbReference>
<evidence type="ECO:0000256" key="3">
    <source>
        <dbReference type="ARBA" id="ARBA00022692"/>
    </source>
</evidence>
<dbReference type="PANTHER" id="PTHR30561:SF9">
    <property type="entry name" value="4-AMINO-4-DEOXY-L-ARABINOSE-PHOSPHOUNDECAPRENOL FLIPPASE SUBUNIT ARNF-RELATED"/>
    <property type="match status" value="1"/>
</dbReference>
<feature type="transmembrane region" description="Helical" evidence="6">
    <location>
        <begin position="33"/>
        <end position="52"/>
    </location>
</feature>
<evidence type="ECO:0008006" key="9">
    <source>
        <dbReference type="Google" id="ProtNLM"/>
    </source>
</evidence>
<dbReference type="EMBL" id="MGDI01000025">
    <property type="protein sequence ID" value="OGL53319.1"/>
    <property type="molecule type" value="Genomic_DNA"/>
</dbReference>
<keyword evidence="3 6" id="KW-0812">Transmembrane</keyword>
<evidence type="ECO:0000313" key="8">
    <source>
        <dbReference type="Proteomes" id="UP000178082"/>
    </source>
</evidence>
<accession>A0A1F7SHT1</accession>
<feature type="transmembrane region" description="Helical" evidence="6">
    <location>
        <begin position="90"/>
        <end position="109"/>
    </location>
</feature>
<comment type="caution">
    <text evidence="7">The sequence shown here is derived from an EMBL/GenBank/DDBJ whole genome shotgun (WGS) entry which is preliminary data.</text>
</comment>
<keyword evidence="5 6" id="KW-0472">Membrane</keyword>
<dbReference type="InterPro" id="IPR037185">
    <property type="entry name" value="EmrE-like"/>
</dbReference>
<dbReference type="STRING" id="1817883.A3G31_07355"/>
<reference evidence="7 8" key="1">
    <citation type="journal article" date="2016" name="Nat. Commun.">
        <title>Thousands of microbial genomes shed light on interconnected biogeochemical processes in an aquifer system.</title>
        <authorList>
            <person name="Anantharaman K."/>
            <person name="Brown C.T."/>
            <person name="Hug L.A."/>
            <person name="Sharon I."/>
            <person name="Castelle C.J."/>
            <person name="Probst A.J."/>
            <person name="Thomas B.C."/>
            <person name="Singh A."/>
            <person name="Wilkins M.J."/>
            <person name="Karaoz U."/>
            <person name="Brodie E.L."/>
            <person name="Williams K.H."/>
            <person name="Hubbard S.S."/>
            <person name="Banfield J.F."/>
        </authorList>
    </citation>
    <scope>NUCLEOTIDE SEQUENCE [LARGE SCALE GENOMIC DNA]</scope>
</reference>
<gene>
    <name evidence="7" type="ORF">A3G31_07355</name>
</gene>
<evidence type="ECO:0000256" key="5">
    <source>
        <dbReference type="ARBA" id="ARBA00023136"/>
    </source>
</evidence>
<evidence type="ECO:0000313" key="7">
    <source>
        <dbReference type="EMBL" id="OGL53319.1"/>
    </source>
</evidence>
<dbReference type="AlphaFoldDB" id="A0A1F7SHT1"/>
<comment type="subcellular location">
    <subcellularLocation>
        <location evidence="1">Cell membrane</location>
        <topology evidence="1">Multi-pass membrane protein</topology>
    </subcellularLocation>
</comment>